<protein>
    <submittedName>
        <fullName evidence="7">Nickel and/or cobalt ABC transporter, permease subunit Q</fullName>
    </submittedName>
</protein>
<dbReference type="OrthoDB" id="9815246at2"/>
<organism evidence="7 8">
    <name type="scientific">Candidatus Desulfosporosinus infrequens</name>
    <dbReference type="NCBI Taxonomy" id="2043169"/>
    <lineage>
        <taxon>Bacteria</taxon>
        <taxon>Bacillati</taxon>
        <taxon>Bacillota</taxon>
        <taxon>Clostridia</taxon>
        <taxon>Eubacteriales</taxon>
        <taxon>Desulfitobacteriaceae</taxon>
        <taxon>Desulfosporosinus</taxon>
    </lineage>
</organism>
<name>A0A2U3KR35_9FIRM</name>
<dbReference type="PANTHER" id="PTHR34857">
    <property type="entry name" value="SLL0384 PROTEIN"/>
    <property type="match status" value="1"/>
</dbReference>
<dbReference type="PANTHER" id="PTHR34857:SF2">
    <property type="entry name" value="SLL0384 PROTEIN"/>
    <property type="match status" value="1"/>
</dbReference>
<feature type="transmembrane region" description="Helical" evidence="6">
    <location>
        <begin position="62"/>
        <end position="94"/>
    </location>
</feature>
<evidence type="ECO:0000256" key="6">
    <source>
        <dbReference type="SAM" id="Phobius"/>
    </source>
</evidence>
<dbReference type="InterPro" id="IPR012809">
    <property type="entry name" value="ECF_CbiQ"/>
</dbReference>
<dbReference type="GO" id="GO:0006824">
    <property type="term" value="P:cobalt ion transport"/>
    <property type="evidence" value="ECO:0007669"/>
    <property type="project" value="InterPro"/>
</dbReference>
<evidence type="ECO:0000256" key="1">
    <source>
        <dbReference type="ARBA" id="ARBA00004651"/>
    </source>
</evidence>
<dbReference type="InterPro" id="IPR051611">
    <property type="entry name" value="ECF_transporter_component"/>
</dbReference>
<dbReference type="AlphaFoldDB" id="A0A2U3KR35"/>
<evidence type="ECO:0000256" key="2">
    <source>
        <dbReference type="ARBA" id="ARBA00022475"/>
    </source>
</evidence>
<proteinExistence type="predicted"/>
<dbReference type="InterPro" id="IPR003339">
    <property type="entry name" value="ABC/ECF_trnsptr_transmembrane"/>
</dbReference>
<evidence type="ECO:0000313" key="7">
    <source>
        <dbReference type="EMBL" id="SPF42080.1"/>
    </source>
</evidence>
<dbReference type="Pfam" id="PF02361">
    <property type="entry name" value="CbiQ"/>
    <property type="match status" value="1"/>
</dbReference>
<feature type="transmembrane region" description="Helical" evidence="6">
    <location>
        <begin position="201"/>
        <end position="220"/>
    </location>
</feature>
<evidence type="ECO:0000313" key="8">
    <source>
        <dbReference type="Proteomes" id="UP000238916"/>
    </source>
</evidence>
<keyword evidence="3 6" id="KW-0812">Transmembrane</keyword>
<evidence type="ECO:0000256" key="4">
    <source>
        <dbReference type="ARBA" id="ARBA00022989"/>
    </source>
</evidence>
<sequence length="310" mass="35207">MDLPLWLQTNSPLAPSPSKLKQSNFIQKTLQGIISFVRESVYSEEIALRAGFLQTMDPRMKLLAIFLLLITVNLLRHLPLLWGVYLVILVLAMLSKVPARFLVQRVWLVIPLFTGVMVLPALFNWIRPGDPLWIVWTFSTPLHLGPIHFPRELSITRQGFWGAILLISRVGISVTLAVLLTLTTRWNNLLRALRTFFVPKIFIVTLEMTYRYIFVLITLLEDMFLARKARDSGHSSGAEQRRFVGSSIATLFGKSLKMSEDVYTSMIARGYTGEIYTLQSFQLRWIDVFSLGVSLMLSLSLYAADKVLGG</sequence>
<evidence type="ECO:0000256" key="3">
    <source>
        <dbReference type="ARBA" id="ARBA00022692"/>
    </source>
</evidence>
<dbReference type="NCBIfam" id="TIGR02454">
    <property type="entry name" value="ECF_T_CbiQ"/>
    <property type="match status" value="1"/>
</dbReference>
<feature type="transmembrane region" description="Helical" evidence="6">
    <location>
        <begin position="106"/>
        <end position="126"/>
    </location>
</feature>
<comment type="subcellular location">
    <subcellularLocation>
        <location evidence="1">Cell membrane</location>
        <topology evidence="1">Multi-pass membrane protein</topology>
    </subcellularLocation>
</comment>
<reference evidence="8" key="1">
    <citation type="submission" date="2018-02" db="EMBL/GenBank/DDBJ databases">
        <authorList>
            <person name="Hausmann B."/>
        </authorList>
    </citation>
    <scope>NUCLEOTIDE SEQUENCE [LARGE SCALE GENOMIC DNA]</scope>
    <source>
        <strain evidence="8">Peat soil MAG SbF1</strain>
    </source>
</reference>
<dbReference type="CDD" id="cd16914">
    <property type="entry name" value="EcfT"/>
    <property type="match status" value="1"/>
</dbReference>
<gene>
    <name evidence="7" type="primary">nikQ</name>
    <name evidence="7" type="ORF">SBF1_260030</name>
</gene>
<accession>A0A2U3KR35</accession>
<keyword evidence="2" id="KW-1003">Cell membrane</keyword>
<dbReference type="GO" id="GO:0043190">
    <property type="term" value="C:ATP-binding cassette (ABC) transporter complex"/>
    <property type="evidence" value="ECO:0007669"/>
    <property type="project" value="InterPro"/>
</dbReference>
<dbReference type="EMBL" id="OMOF01000179">
    <property type="protein sequence ID" value="SPF42080.1"/>
    <property type="molecule type" value="Genomic_DNA"/>
</dbReference>
<keyword evidence="5 6" id="KW-0472">Membrane</keyword>
<keyword evidence="4 6" id="KW-1133">Transmembrane helix</keyword>
<evidence type="ECO:0000256" key="5">
    <source>
        <dbReference type="ARBA" id="ARBA00023136"/>
    </source>
</evidence>
<feature type="transmembrane region" description="Helical" evidence="6">
    <location>
        <begin position="161"/>
        <end position="181"/>
    </location>
</feature>
<dbReference type="Proteomes" id="UP000238916">
    <property type="component" value="Unassembled WGS sequence"/>
</dbReference>